<organism evidence="1 2">
    <name type="scientific">Trifolium medium</name>
    <dbReference type="NCBI Taxonomy" id="97028"/>
    <lineage>
        <taxon>Eukaryota</taxon>
        <taxon>Viridiplantae</taxon>
        <taxon>Streptophyta</taxon>
        <taxon>Embryophyta</taxon>
        <taxon>Tracheophyta</taxon>
        <taxon>Spermatophyta</taxon>
        <taxon>Magnoliopsida</taxon>
        <taxon>eudicotyledons</taxon>
        <taxon>Gunneridae</taxon>
        <taxon>Pentapetalae</taxon>
        <taxon>rosids</taxon>
        <taxon>fabids</taxon>
        <taxon>Fabales</taxon>
        <taxon>Fabaceae</taxon>
        <taxon>Papilionoideae</taxon>
        <taxon>50 kb inversion clade</taxon>
        <taxon>NPAAA clade</taxon>
        <taxon>Hologalegina</taxon>
        <taxon>IRL clade</taxon>
        <taxon>Trifolieae</taxon>
        <taxon>Trifolium</taxon>
    </lineage>
</organism>
<accession>A0A392SEB1</accession>
<dbReference type="AlphaFoldDB" id="A0A392SEB1"/>
<proteinExistence type="predicted"/>
<evidence type="ECO:0008006" key="3">
    <source>
        <dbReference type="Google" id="ProtNLM"/>
    </source>
</evidence>
<comment type="caution">
    <text evidence="1">The sequence shown here is derived from an EMBL/GenBank/DDBJ whole genome shotgun (WGS) entry which is preliminary data.</text>
</comment>
<sequence length="103" mass="11597">WLNRPNLNGLQFQTLSDEDNLLLMAPFSSEEVKEAIWSSDGNKCPGPDGFNFTFLKACWEIIKGDIIDFLHEFYNSASLPKAITASFLAPIPKKDNPQTLSNY</sequence>
<dbReference type="PANTHER" id="PTHR46890">
    <property type="entry name" value="NON-LTR RETROLELEMENT REVERSE TRANSCRIPTASE-LIKE PROTEIN-RELATED"/>
    <property type="match status" value="1"/>
</dbReference>
<name>A0A392SEB1_9FABA</name>
<dbReference type="EMBL" id="LXQA010362174">
    <property type="protein sequence ID" value="MCI46747.1"/>
    <property type="molecule type" value="Genomic_DNA"/>
</dbReference>
<dbReference type="Proteomes" id="UP000265520">
    <property type="component" value="Unassembled WGS sequence"/>
</dbReference>
<keyword evidence="2" id="KW-1185">Reference proteome</keyword>
<dbReference type="PANTHER" id="PTHR46890:SF50">
    <property type="entry name" value="RNA-DIRECTED DNA POLYMERASE, EUKARYOTA, REVERSE TRANSCRIPTASE ZINC-BINDING DOMAIN PROTEIN-RELATED"/>
    <property type="match status" value="1"/>
</dbReference>
<feature type="non-terminal residue" evidence="1">
    <location>
        <position position="1"/>
    </location>
</feature>
<dbReference type="InterPro" id="IPR052343">
    <property type="entry name" value="Retrotransposon-Effector_Assoc"/>
</dbReference>
<protein>
    <recommendedName>
        <fullName evidence="3">Cysteine-rich receptor-like protein kinase</fullName>
    </recommendedName>
</protein>
<evidence type="ECO:0000313" key="2">
    <source>
        <dbReference type="Proteomes" id="UP000265520"/>
    </source>
</evidence>
<evidence type="ECO:0000313" key="1">
    <source>
        <dbReference type="EMBL" id="MCI46747.1"/>
    </source>
</evidence>
<reference evidence="1 2" key="1">
    <citation type="journal article" date="2018" name="Front. Plant Sci.">
        <title>Red Clover (Trifolium pratense) and Zigzag Clover (T. medium) - A Picture of Genomic Similarities and Differences.</title>
        <authorList>
            <person name="Dluhosova J."/>
            <person name="Istvanek J."/>
            <person name="Nedelnik J."/>
            <person name="Repkova J."/>
        </authorList>
    </citation>
    <scope>NUCLEOTIDE SEQUENCE [LARGE SCALE GENOMIC DNA]</scope>
    <source>
        <strain evidence="2">cv. 10/8</strain>
        <tissue evidence="1">Leaf</tissue>
    </source>
</reference>